<dbReference type="GO" id="GO:0016872">
    <property type="term" value="F:intramolecular lyase activity"/>
    <property type="evidence" value="ECO:0007669"/>
    <property type="project" value="InterPro"/>
</dbReference>
<comment type="catalytic activity">
    <reaction evidence="17">
        <text>gamma-carotene = all-trans-beta-carotene</text>
        <dbReference type="Rhea" id="RHEA:32239"/>
        <dbReference type="ChEBI" id="CHEBI:17579"/>
        <dbReference type="ChEBI" id="CHEBI:27740"/>
        <dbReference type="EC" id="5.5.1.19"/>
    </reaction>
</comment>
<evidence type="ECO:0000256" key="11">
    <source>
        <dbReference type="ARBA" id="ARBA00022692"/>
    </source>
</evidence>
<keyword evidence="14 19" id="KW-0472">Membrane</keyword>
<evidence type="ECO:0000256" key="19">
    <source>
        <dbReference type="SAM" id="Phobius"/>
    </source>
</evidence>
<comment type="pathway">
    <text evidence="4">Carotenoid biosynthesis; phytoene biosynthesis; all-trans-phytoene from geranylgeranyl diphosphate: step 1/1.</text>
</comment>
<dbReference type="SFLD" id="SFLDS00005">
    <property type="entry name" value="Isoprenoid_Synthase_Type_I"/>
    <property type="match status" value="1"/>
</dbReference>
<evidence type="ECO:0000256" key="4">
    <source>
        <dbReference type="ARBA" id="ARBA00005172"/>
    </source>
</evidence>
<feature type="transmembrane region" description="Helical" evidence="19">
    <location>
        <begin position="36"/>
        <end position="60"/>
    </location>
</feature>
<evidence type="ECO:0000256" key="16">
    <source>
        <dbReference type="ARBA" id="ARBA00023268"/>
    </source>
</evidence>
<accession>A0A9Q0ASC8</accession>
<dbReference type="GO" id="GO:0016117">
    <property type="term" value="P:carotenoid biosynthetic process"/>
    <property type="evidence" value="ECO:0007669"/>
    <property type="project" value="UniProtKB-KW"/>
</dbReference>
<feature type="transmembrane region" description="Helical" evidence="19">
    <location>
        <begin position="118"/>
        <end position="139"/>
    </location>
</feature>
<feature type="transmembrane region" description="Helical" evidence="19">
    <location>
        <begin position="80"/>
        <end position="97"/>
    </location>
</feature>
<dbReference type="InterPro" id="IPR017825">
    <property type="entry name" value="Lycopene_cyclase_dom"/>
</dbReference>
<comment type="similarity">
    <text evidence="5">In the N-terminal section; belongs to the lycopene beta-cyclase family.</text>
</comment>
<evidence type="ECO:0000256" key="3">
    <source>
        <dbReference type="ARBA" id="ARBA00005089"/>
    </source>
</evidence>
<dbReference type="InterPro" id="IPR033904">
    <property type="entry name" value="Trans_IPPS_HH"/>
</dbReference>
<evidence type="ECO:0000256" key="1">
    <source>
        <dbReference type="ARBA" id="ARBA00001805"/>
    </source>
</evidence>
<dbReference type="GO" id="GO:0045436">
    <property type="term" value="F:lycopene beta cyclase activity"/>
    <property type="evidence" value="ECO:0007669"/>
    <property type="project" value="UniProtKB-ARBA"/>
</dbReference>
<reference evidence="21" key="1">
    <citation type="submission" date="2021-03" db="EMBL/GenBank/DDBJ databases">
        <title>Revisited historic fungal species revealed as producer of novel bioactive compounds through whole genome sequencing and comparative genomics.</title>
        <authorList>
            <person name="Vignolle G.A."/>
            <person name="Hochenegger N."/>
            <person name="Mach R.L."/>
            <person name="Mach-Aigner A.R."/>
            <person name="Javad Rahimi M."/>
            <person name="Salim K.A."/>
            <person name="Chan C.M."/>
            <person name="Lim L.B.L."/>
            <person name="Cai F."/>
            <person name="Druzhinina I.S."/>
            <person name="U'Ren J.M."/>
            <person name="Derntl C."/>
        </authorList>
    </citation>
    <scope>NUCLEOTIDE SEQUENCE</scope>
    <source>
        <strain evidence="21">TUCIM 5799</strain>
    </source>
</reference>
<evidence type="ECO:0000256" key="2">
    <source>
        <dbReference type="ARBA" id="ARBA00004141"/>
    </source>
</evidence>
<keyword evidence="13 19" id="KW-1133">Transmembrane helix</keyword>
<comment type="pathway">
    <text evidence="3">Carotenoid biosynthesis; beta-carotene biosynthesis.</text>
</comment>
<keyword evidence="12" id="KW-0125">Carotenoid biosynthesis</keyword>
<feature type="domain" description="Lycopene cyclase" evidence="20">
    <location>
        <begin position="16"/>
        <end position="95"/>
    </location>
</feature>
<feature type="transmembrane region" description="Helical" evidence="19">
    <location>
        <begin position="170"/>
        <end position="191"/>
    </location>
</feature>
<dbReference type="InterPro" id="IPR019845">
    <property type="entry name" value="Squalene/phytoene_synthase_CS"/>
</dbReference>
<keyword evidence="15" id="KW-0413">Isomerase</keyword>
<dbReference type="PROSITE" id="PS01044">
    <property type="entry name" value="SQUALEN_PHYTOEN_SYN_1"/>
    <property type="match status" value="1"/>
</dbReference>
<evidence type="ECO:0000259" key="20">
    <source>
        <dbReference type="Pfam" id="PF18916"/>
    </source>
</evidence>
<evidence type="ECO:0000256" key="14">
    <source>
        <dbReference type="ARBA" id="ARBA00023136"/>
    </source>
</evidence>
<comment type="caution">
    <text evidence="21">The sequence shown here is derived from an EMBL/GenBank/DDBJ whole genome shotgun (WGS) entry which is preliminary data.</text>
</comment>
<evidence type="ECO:0000313" key="22">
    <source>
        <dbReference type="Proteomes" id="UP000829685"/>
    </source>
</evidence>
<dbReference type="PANTHER" id="PTHR31480">
    <property type="entry name" value="BIFUNCTIONAL LYCOPENE CYCLASE/PHYTOENE SYNTHASE"/>
    <property type="match status" value="1"/>
</dbReference>
<dbReference type="NCBIfam" id="TIGR03462">
    <property type="entry name" value="CarR_dom_SF"/>
    <property type="match status" value="2"/>
</dbReference>
<proteinExistence type="inferred from homology"/>
<keyword evidence="10" id="KW-0808">Transferase</keyword>
<keyword evidence="11 19" id="KW-0812">Transmembrane</keyword>
<evidence type="ECO:0000256" key="8">
    <source>
        <dbReference type="ARBA" id="ARBA00012396"/>
    </source>
</evidence>
<dbReference type="SFLD" id="SFLDG01018">
    <property type="entry name" value="Squalene/Phytoene_Synthase_Lik"/>
    <property type="match status" value="1"/>
</dbReference>
<dbReference type="Pfam" id="PF00494">
    <property type="entry name" value="SQS_PSY"/>
    <property type="match status" value="1"/>
</dbReference>
<evidence type="ECO:0000313" key="21">
    <source>
        <dbReference type="EMBL" id="KAI1881743.1"/>
    </source>
</evidence>
<dbReference type="PROSITE" id="PS01045">
    <property type="entry name" value="SQUALEN_PHYTOEN_SYN_2"/>
    <property type="match status" value="1"/>
</dbReference>
<feature type="transmembrane region" description="Helical" evidence="19">
    <location>
        <begin position="6"/>
        <end position="24"/>
    </location>
</feature>
<dbReference type="CDD" id="cd00683">
    <property type="entry name" value="Trans_IPPS_HH"/>
    <property type="match status" value="1"/>
</dbReference>
<protein>
    <recommendedName>
        <fullName evidence="9">Bifunctional lycopene cyclase/phytoene synthase</fullName>
        <ecNumber evidence="8">2.5.1.32</ecNumber>
        <ecNumber evidence="7">5.5.1.19</ecNumber>
    </recommendedName>
</protein>
<evidence type="ECO:0000256" key="7">
    <source>
        <dbReference type="ARBA" id="ARBA00012242"/>
    </source>
</evidence>
<dbReference type="InterPro" id="IPR008949">
    <property type="entry name" value="Isoprenoid_synthase_dom_sf"/>
</dbReference>
<dbReference type="EC" id="5.5.1.19" evidence="7"/>
<evidence type="ECO:0000256" key="17">
    <source>
        <dbReference type="ARBA" id="ARBA00029313"/>
    </source>
</evidence>
<dbReference type="Proteomes" id="UP000829685">
    <property type="component" value="Unassembled WGS sequence"/>
</dbReference>
<sequence>MAYDYALVHLKFTIPLAGVLTFILRPLLTRLDLYKTLALIVIVFTATLPWDSFLIHNGVWTYPPDAIAGPRLFLVPAEELFFFVIQTYITSMLYILFNKPILHAQYLTTKEDSAPAARSIRTLGQAFLGGCIAVGALLVKKGGDGFYLGLILVWACPFALLTWTFSGYFLIQLPLVCVAAPILLPTLYLWVVDELALGRGTWSIESGTKLGWCLWGSLELEEAIFFLMTNALIVFGLVAFDRGMAVLNTFPHLFPKVPATPSPLLLLKGVLTDPSKYDMKRVHGIREAVQRLRRKSRSFYLASSVFPGRVRIDLVLLYSFCRVADDLIDDAKTEAEALDWIQKLTGYLDLVYSTTFTVSPSENTAVQTFIRDNFPKSDQSALQLLPTNLLPREPLYELLEGFKMDLAFSHTGGKGEPHLPANFPIRNEQDLELYAHRVASTVGELCLWLVFEHGHRRLSKDKEDSLVQAAQTMGHALQYVNIARDIAVDADMERVYLPTNWLKEEGVTPRDIIKAPRQAVVQRLRERLLKVAFAEYERSRAPMEMLPSDVRGPLIVAVESYMEIGRVLRENKGVRSSKNPKRATVSRSRRIWVAWKNLASQ</sequence>
<evidence type="ECO:0000256" key="13">
    <source>
        <dbReference type="ARBA" id="ARBA00022989"/>
    </source>
</evidence>
<evidence type="ECO:0000256" key="5">
    <source>
        <dbReference type="ARBA" id="ARBA00008247"/>
    </source>
</evidence>
<feature type="transmembrane region" description="Helical" evidence="19">
    <location>
        <begin position="223"/>
        <end position="240"/>
    </location>
</feature>
<dbReference type="EMBL" id="JAFIMR010000001">
    <property type="protein sequence ID" value="KAI1881743.1"/>
    <property type="molecule type" value="Genomic_DNA"/>
</dbReference>
<comment type="subcellular location">
    <subcellularLocation>
        <location evidence="2">Membrane</location>
        <topology evidence="2">Multi-pass membrane protein</topology>
    </subcellularLocation>
</comment>
<dbReference type="InterPro" id="IPR002060">
    <property type="entry name" value="Squ/phyt_synthse"/>
</dbReference>
<keyword evidence="16" id="KW-0511">Multifunctional enzyme</keyword>
<evidence type="ECO:0000256" key="9">
    <source>
        <dbReference type="ARBA" id="ARBA00018909"/>
    </source>
</evidence>
<gene>
    <name evidence="21" type="ORF">JX265_000569</name>
</gene>
<dbReference type="InterPro" id="IPR044843">
    <property type="entry name" value="Trans_IPPS_bact-type"/>
</dbReference>
<dbReference type="AlphaFoldDB" id="A0A9Q0ASC8"/>
<organism evidence="21 22">
    <name type="scientific">Neoarthrinium moseri</name>
    <dbReference type="NCBI Taxonomy" id="1658444"/>
    <lineage>
        <taxon>Eukaryota</taxon>
        <taxon>Fungi</taxon>
        <taxon>Dikarya</taxon>
        <taxon>Ascomycota</taxon>
        <taxon>Pezizomycotina</taxon>
        <taxon>Sordariomycetes</taxon>
        <taxon>Xylariomycetidae</taxon>
        <taxon>Amphisphaeriales</taxon>
        <taxon>Apiosporaceae</taxon>
        <taxon>Neoarthrinium</taxon>
    </lineage>
</organism>
<dbReference type="SUPFAM" id="SSF48576">
    <property type="entry name" value="Terpenoid synthases"/>
    <property type="match status" value="1"/>
</dbReference>
<dbReference type="GO" id="GO:0004311">
    <property type="term" value="F:geranylgeranyl diphosphate synthase activity"/>
    <property type="evidence" value="ECO:0007669"/>
    <property type="project" value="InterPro"/>
</dbReference>
<evidence type="ECO:0000256" key="18">
    <source>
        <dbReference type="ARBA" id="ARBA00029335"/>
    </source>
</evidence>
<dbReference type="GO" id="GO:0051996">
    <property type="term" value="F:squalene synthase [NAD(P)H] activity"/>
    <property type="evidence" value="ECO:0007669"/>
    <property type="project" value="InterPro"/>
</dbReference>
<keyword evidence="22" id="KW-1185">Reference proteome</keyword>
<comment type="catalytic activity">
    <reaction evidence="18">
        <text>all-trans-lycopene = gamma-carotene</text>
        <dbReference type="Rhea" id="RHEA:32219"/>
        <dbReference type="ChEBI" id="CHEBI:15948"/>
        <dbReference type="ChEBI" id="CHEBI:27740"/>
        <dbReference type="EC" id="5.5.1.19"/>
    </reaction>
</comment>
<evidence type="ECO:0000256" key="12">
    <source>
        <dbReference type="ARBA" id="ARBA00022746"/>
    </source>
</evidence>
<dbReference type="GO" id="GO:0016020">
    <property type="term" value="C:membrane"/>
    <property type="evidence" value="ECO:0007669"/>
    <property type="project" value="UniProtKB-SubCell"/>
</dbReference>
<dbReference type="Gene3D" id="1.10.600.10">
    <property type="entry name" value="Farnesyl Diphosphate Synthase"/>
    <property type="match status" value="1"/>
</dbReference>
<evidence type="ECO:0000256" key="10">
    <source>
        <dbReference type="ARBA" id="ARBA00022679"/>
    </source>
</evidence>
<feature type="transmembrane region" description="Helical" evidence="19">
    <location>
        <begin position="145"/>
        <end position="163"/>
    </location>
</feature>
<evidence type="ECO:0000256" key="6">
    <source>
        <dbReference type="ARBA" id="ARBA00008406"/>
    </source>
</evidence>
<evidence type="ECO:0000256" key="15">
    <source>
        <dbReference type="ARBA" id="ARBA00023235"/>
    </source>
</evidence>
<comment type="similarity">
    <text evidence="6">In the C-terminal section; belongs to the phytoene/squalene synthase family.</text>
</comment>
<dbReference type="Pfam" id="PF18916">
    <property type="entry name" value="Lycopene_cyc"/>
    <property type="match status" value="1"/>
</dbReference>
<dbReference type="SFLD" id="SFLDG01212">
    <property type="entry name" value="Phytoene_synthase_like"/>
    <property type="match status" value="1"/>
</dbReference>
<dbReference type="EC" id="2.5.1.32" evidence="8"/>
<name>A0A9Q0ASC8_9PEZI</name>
<comment type="catalytic activity">
    <reaction evidence="1">
        <text>2 (2E,6E,10E)-geranylgeranyl diphosphate = 15-cis-phytoene + 2 diphosphate</text>
        <dbReference type="Rhea" id="RHEA:34475"/>
        <dbReference type="ChEBI" id="CHEBI:27787"/>
        <dbReference type="ChEBI" id="CHEBI:33019"/>
        <dbReference type="ChEBI" id="CHEBI:58756"/>
        <dbReference type="EC" id="2.5.1.32"/>
    </reaction>
</comment>